<dbReference type="Proteomes" id="UP000324897">
    <property type="component" value="Chromosome 4"/>
</dbReference>
<proteinExistence type="predicted"/>
<keyword evidence="2" id="KW-1185">Reference proteome</keyword>
<sequence>MAWVFIQTTEQAILNPLKVMSTIMRWPSDELRTANGKNIGGKENQTVEKHIDTGIKRRYFSLTFVTTSAHVENVSFTPRLFTSREKKGDEDTAMTDDRVQEGDKMDEPVVVKENHQLVISSSQVFWADKNLTDVLITTPYSKIIFEPDRPEAEALQGFQQRLTNTSHQARQLGRDCLKDMNVL</sequence>
<evidence type="ECO:0000313" key="2">
    <source>
        <dbReference type="Proteomes" id="UP000324897"/>
    </source>
</evidence>
<organism evidence="1 2">
    <name type="scientific">Eragrostis curvula</name>
    <name type="common">weeping love grass</name>
    <dbReference type="NCBI Taxonomy" id="38414"/>
    <lineage>
        <taxon>Eukaryota</taxon>
        <taxon>Viridiplantae</taxon>
        <taxon>Streptophyta</taxon>
        <taxon>Embryophyta</taxon>
        <taxon>Tracheophyta</taxon>
        <taxon>Spermatophyta</taxon>
        <taxon>Magnoliopsida</taxon>
        <taxon>Liliopsida</taxon>
        <taxon>Poales</taxon>
        <taxon>Poaceae</taxon>
        <taxon>PACMAD clade</taxon>
        <taxon>Chloridoideae</taxon>
        <taxon>Eragrostideae</taxon>
        <taxon>Eragrostidinae</taxon>
        <taxon>Eragrostis</taxon>
    </lineage>
</organism>
<comment type="caution">
    <text evidence="1">The sequence shown here is derived from an EMBL/GenBank/DDBJ whole genome shotgun (WGS) entry which is preliminary data.</text>
</comment>
<dbReference type="Gramene" id="TVU39688">
    <property type="protein sequence ID" value="TVU39688"/>
    <property type="gene ID" value="EJB05_13121"/>
</dbReference>
<dbReference type="EMBL" id="RWGY01000007">
    <property type="protein sequence ID" value="TVU39688.1"/>
    <property type="molecule type" value="Genomic_DNA"/>
</dbReference>
<dbReference type="AlphaFoldDB" id="A0A5J9VUV8"/>
<protein>
    <submittedName>
        <fullName evidence="1">Uncharacterized protein</fullName>
    </submittedName>
</protein>
<reference evidence="1 2" key="1">
    <citation type="journal article" date="2019" name="Sci. Rep.">
        <title>A high-quality genome of Eragrostis curvula grass provides insights into Poaceae evolution and supports new strategies to enhance forage quality.</title>
        <authorList>
            <person name="Carballo J."/>
            <person name="Santos B.A.C.M."/>
            <person name="Zappacosta D."/>
            <person name="Garbus I."/>
            <person name="Selva J.P."/>
            <person name="Gallo C.A."/>
            <person name="Diaz A."/>
            <person name="Albertini E."/>
            <person name="Caccamo M."/>
            <person name="Echenique V."/>
        </authorList>
    </citation>
    <scope>NUCLEOTIDE SEQUENCE [LARGE SCALE GENOMIC DNA]</scope>
    <source>
        <strain evidence="2">cv. Victoria</strain>
        <tissue evidence="1">Leaf</tissue>
    </source>
</reference>
<evidence type="ECO:0000313" key="1">
    <source>
        <dbReference type="EMBL" id="TVU39688.1"/>
    </source>
</evidence>
<accession>A0A5J9VUV8</accession>
<name>A0A5J9VUV8_9POAL</name>
<gene>
    <name evidence="1" type="ORF">EJB05_13121</name>
</gene>
<feature type="non-terminal residue" evidence="1">
    <location>
        <position position="1"/>
    </location>
</feature>